<evidence type="ECO:0000313" key="5">
    <source>
        <dbReference type="EMBL" id="KAG6465517.1"/>
    </source>
</evidence>
<keyword evidence="6" id="KW-1185">Reference proteome</keyword>
<reference evidence="5" key="2">
    <citation type="submission" date="2020-12" db="EMBL/GenBank/DDBJ databases">
        <authorList>
            <person name="Kanost M."/>
        </authorList>
    </citation>
    <scope>NUCLEOTIDE SEQUENCE</scope>
</reference>
<sequence length="369" mass="40447">MTVIVFVLINGLQVAYVTASCKPIAREARHQRVRALIAQLPPGSLKEDVQLDMVYGLLSTRIREKIPRSGFKSYAELLSQARRLEDLFEEGRPRQRKTDAGDKLSPAVPQKSASPSTSTVKAKSRSLCGYCKKYGHEKADCSRLRERNQTKATDGTSSPPSVSSLVCFGCGAPGVIRANCTTCRASSTSSAMPFQAVAAVSATCQPRSRPVMRVGMYGEYARLLVDTGAKQSIASDSLRNFLCKNNHVFHKVHYDFKFANGVTNSDIVETALVDVTVQGVVVPTQFVVLPGATESLLGINFVRDAGLPQEYGSSRNVAKPRLTRVVVKVPVIRWAILYYWRAIGSVHVHRVTRRNSVLDARVLIAYADS</sequence>
<gene>
    <name evidence="5" type="ORF">O3G_MSEX015198</name>
</gene>
<feature type="compositionally biased region" description="Basic and acidic residues" evidence="2">
    <location>
        <begin position="88"/>
        <end position="102"/>
    </location>
</feature>
<dbReference type="EMBL" id="JH669557">
    <property type="protein sequence ID" value="KAG6465517.1"/>
    <property type="molecule type" value="Genomic_DNA"/>
</dbReference>
<evidence type="ECO:0000256" key="3">
    <source>
        <dbReference type="SAM" id="SignalP"/>
    </source>
</evidence>
<accession>A0A922D1E5</accession>
<reference evidence="5" key="1">
    <citation type="journal article" date="2016" name="Insect Biochem. Mol. Biol.">
        <title>Multifaceted biological insights from a draft genome sequence of the tobacco hornworm moth, Manduca sexta.</title>
        <authorList>
            <person name="Kanost M.R."/>
            <person name="Arrese E.L."/>
            <person name="Cao X."/>
            <person name="Chen Y.R."/>
            <person name="Chellapilla S."/>
            <person name="Goldsmith M.R."/>
            <person name="Grosse-Wilde E."/>
            <person name="Heckel D.G."/>
            <person name="Herndon N."/>
            <person name="Jiang H."/>
            <person name="Papanicolaou A."/>
            <person name="Qu J."/>
            <person name="Soulages J.L."/>
            <person name="Vogel H."/>
            <person name="Walters J."/>
            <person name="Waterhouse R.M."/>
            <person name="Ahn S.J."/>
            <person name="Almeida F.C."/>
            <person name="An C."/>
            <person name="Aqrawi P."/>
            <person name="Bretschneider A."/>
            <person name="Bryant W.B."/>
            <person name="Bucks S."/>
            <person name="Chao H."/>
            <person name="Chevignon G."/>
            <person name="Christen J.M."/>
            <person name="Clarke D.F."/>
            <person name="Dittmer N.T."/>
            <person name="Ferguson L.C.F."/>
            <person name="Garavelou S."/>
            <person name="Gordon K.H.J."/>
            <person name="Gunaratna R.T."/>
            <person name="Han Y."/>
            <person name="Hauser F."/>
            <person name="He Y."/>
            <person name="Heidel-Fischer H."/>
            <person name="Hirsh A."/>
            <person name="Hu Y."/>
            <person name="Jiang H."/>
            <person name="Kalra D."/>
            <person name="Klinner C."/>
            <person name="Konig C."/>
            <person name="Kovar C."/>
            <person name="Kroll A.R."/>
            <person name="Kuwar S.S."/>
            <person name="Lee S.L."/>
            <person name="Lehman R."/>
            <person name="Li K."/>
            <person name="Li Z."/>
            <person name="Liang H."/>
            <person name="Lovelace S."/>
            <person name="Lu Z."/>
            <person name="Mansfield J.H."/>
            <person name="McCulloch K.J."/>
            <person name="Mathew T."/>
            <person name="Morton B."/>
            <person name="Muzny D.M."/>
            <person name="Neunemann D."/>
            <person name="Ongeri F."/>
            <person name="Pauchet Y."/>
            <person name="Pu L.L."/>
            <person name="Pyrousis I."/>
            <person name="Rao X.J."/>
            <person name="Redding A."/>
            <person name="Roesel C."/>
            <person name="Sanchez-Gracia A."/>
            <person name="Schaack S."/>
            <person name="Shukla A."/>
            <person name="Tetreau G."/>
            <person name="Wang Y."/>
            <person name="Xiong G.H."/>
            <person name="Traut W."/>
            <person name="Walsh T.K."/>
            <person name="Worley K.C."/>
            <person name="Wu D."/>
            <person name="Wu W."/>
            <person name="Wu Y.Q."/>
            <person name="Zhang X."/>
            <person name="Zou Z."/>
            <person name="Zucker H."/>
            <person name="Briscoe A.D."/>
            <person name="Burmester T."/>
            <person name="Clem R.J."/>
            <person name="Feyereisen R."/>
            <person name="Grimmelikhuijzen C.J.P."/>
            <person name="Hamodrakas S.J."/>
            <person name="Hansson B.S."/>
            <person name="Huguet E."/>
            <person name="Jermiin L.S."/>
            <person name="Lan Q."/>
            <person name="Lehman H.K."/>
            <person name="Lorenzen M."/>
            <person name="Merzendorfer H."/>
            <person name="Michalopoulos I."/>
            <person name="Morton D.B."/>
            <person name="Muthukrishnan S."/>
            <person name="Oakeshott J.G."/>
            <person name="Palmer W."/>
            <person name="Park Y."/>
            <person name="Passarelli A.L."/>
            <person name="Rozas J."/>
            <person name="Schwartz L.M."/>
            <person name="Smith W."/>
            <person name="Southgate A."/>
            <person name="Vilcinskas A."/>
            <person name="Vogt R."/>
            <person name="Wang P."/>
            <person name="Werren J."/>
            <person name="Yu X.Q."/>
            <person name="Zhou J.J."/>
            <person name="Brown S.J."/>
            <person name="Scherer S.E."/>
            <person name="Richards S."/>
            <person name="Blissard G.W."/>
        </authorList>
    </citation>
    <scope>NUCLEOTIDE SEQUENCE</scope>
</reference>
<evidence type="ECO:0000256" key="1">
    <source>
        <dbReference type="ARBA" id="ARBA00022801"/>
    </source>
</evidence>
<dbReference type="Pfam" id="PF00077">
    <property type="entry name" value="RVP"/>
    <property type="match status" value="1"/>
</dbReference>
<feature type="compositionally biased region" description="Polar residues" evidence="2">
    <location>
        <begin position="111"/>
        <end position="120"/>
    </location>
</feature>
<proteinExistence type="predicted"/>
<evidence type="ECO:0000259" key="4">
    <source>
        <dbReference type="Pfam" id="PF00077"/>
    </source>
</evidence>
<comment type="caution">
    <text evidence="5">The sequence shown here is derived from an EMBL/GenBank/DDBJ whole genome shotgun (WGS) entry which is preliminary data.</text>
</comment>
<evidence type="ECO:0000313" key="6">
    <source>
        <dbReference type="Proteomes" id="UP000791440"/>
    </source>
</evidence>
<organism evidence="5 6">
    <name type="scientific">Manduca sexta</name>
    <name type="common">Tobacco hawkmoth</name>
    <name type="synonym">Tobacco hornworm</name>
    <dbReference type="NCBI Taxonomy" id="7130"/>
    <lineage>
        <taxon>Eukaryota</taxon>
        <taxon>Metazoa</taxon>
        <taxon>Ecdysozoa</taxon>
        <taxon>Arthropoda</taxon>
        <taxon>Hexapoda</taxon>
        <taxon>Insecta</taxon>
        <taxon>Pterygota</taxon>
        <taxon>Neoptera</taxon>
        <taxon>Endopterygota</taxon>
        <taxon>Lepidoptera</taxon>
        <taxon>Glossata</taxon>
        <taxon>Ditrysia</taxon>
        <taxon>Bombycoidea</taxon>
        <taxon>Sphingidae</taxon>
        <taxon>Sphinginae</taxon>
        <taxon>Sphingini</taxon>
        <taxon>Manduca</taxon>
    </lineage>
</organism>
<dbReference type="AlphaFoldDB" id="A0A922D1E5"/>
<keyword evidence="3" id="KW-0732">Signal</keyword>
<feature type="region of interest" description="Disordered" evidence="2">
    <location>
        <begin position="88"/>
        <end position="120"/>
    </location>
</feature>
<dbReference type="GO" id="GO:0016787">
    <property type="term" value="F:hydrolase activity"/>
    <property type="evidence" value="ECO:0007669"/>
    <property type="project" value="UniProtKB-KW"/>
</dbReference>
<name>A0A922D1E5_MANSE</name>
<feature type="chain" id="PRO_5037047290" description="Retropepsins domain-containing protein" evidence="3">
    <location>
        <begin position="20"/>
        <end position="369"/>
    </location>
</feature>
<dbReference type="InterPro" id="IPR018061">
    <property type="entry name" value="Retropepsins"/>
</dbReference>
<dbReference type="Proteomes" id="UP000791440">
    <property type="component" value="Unassembled WGS sequence"/>
</dbReference>
<feature type="domain" description="Retropepsins" evidence="4">
    <location>
        <begin position="208"/>
        <end position="305"/>
    </location>
</feature>
<feature type="signal peptide" evidence="3">
    <location>
        <begin position="1"/>
        <end position="19"/>
    </location>
</feature>
<keyword evidence="1" id="KW-0378">Hydrolase</keyword>
<evidence type="ECO:0000256" key="2">
    <source>
        <dbReference type="SAM" id="MobiDB-lite"/>
    </source>
</evidence>
<protein>
    <recommendedName>
        <fullName evidence="4">Retropepsins domain-containing protein</fullName>
    </recommendedName>
</protein>